<sequence>MTSLFRKSFFSLTEARYSAGDLSFAVAESVKSAAVRVTSHWKMCQVSNSLYLLKLIIMNSIVNLKVSGNLFDSLDQLKLIREMKQLTSLDIYYNQISDEGAKYISEMKQLTSLNISVNRISDEGAKFISEMKQLISLDIYNNEIGDEGAKFISEMKQLTSLNISDNEISDKGSKYISEMKQLLLF</sequence>
<dbReference type="SMART" id="SM00368">
    <property type="entry name" value="LRR_RI"/>
    <property type="match status" value="3"/>
</dbReference>
<dbReference type="eggNOG" id="KOG4308">
    <property type="taxonomic scope" value="Eukaryota"/>
</dbReference>
<dbReference type="OrthoDB" id="201274at2759"/>
<proteinExistence type="predicted"/>
<dbReference type="Pfam" id="PF13516">
    <property type="entry name" value="LRR_6"/>
    <property type="match status" value="1"/>
</dbReference>
<dbReference type="InterPro" id="IPR001611">
    <property type="entry name" value="Leu-rich_rpt"/>
</dbReference>
<dbReference type="Pfam" id="PF13855">
    <property type="entry name" value="LRR_8"/>
    <property type="match status" value="1"/>
</dbReference>
<accession>D2V188</accession>
<dbReference type="Proteomes" id="UP000006671">
    <property type="component" value="Unassembled WGS sequence"/>
</dbReference>
<dbReference type="InParanoid" id="D2V188"/>
<dbReference type="PANTHER" id="PTHR46984:SF1">
    <property type="entry name" value="LEUCINE-RICH REPEAT-CONTAINING PROTEIN 71"/>
    <property type="match status" value="1"/>
</dbReference>
<name>D2V188_NAEGR</name>
<organism evidence="2">
    <name type="scientific">Naegleria gruberi</name>
    <name type="common">Amoeba</name>
    <dbReference type="NCBI Taxonomy" id="5762"/>
    <lineage>
        <taxon>Eukaryota</taxon>
        <taxon>Discoba</taxon>
        <taxon>Heterolobosea</taxon>
        <taxon>Tetramitia</taxon>
        <taxon>Eutetramitia</taxon>
        <taxon>Vahlkampfiidae</taxon>
        <taxon>Naegleria</taxon>
    </lineage>
</organism>
<dbReference type="PANTHER" id="PTHR46984">
    <property type="entry name" value="LEUCINE-RICH REPEAT-CONTAINING PROTEIN 71"/>
    <property type="match status" value="1"/>
</dbReference>
<dbReference type="VEuPathDB" id="AmoebaDB:NAEGRDRAFT_62798"/>
<dbReference type="RefSeq" id="XP_002682170.1">
    <property type="nucleotide sequence ID" value="XM_002682124.1"/>
</dbReference>
<gene>
    <name evidence="1" type="ORF">NAEGRDRAFT_62798</name>
</gene>
<dbReference type="InterPro" id="IPR032675">
    <property type="entry name" value="LRR_dom_sf"/>
</dbReference>
<keyword evidence="2" id="KW-1185">Reference proteome</keyword>
<evidence type="ECO:0000313" key="2">
    <source>
        <dbReference type="Proteomes" id="UP000006671"/>
    </source>
</evidence>
<protein>
    <submittedName>
        <fullName evidence="1">Predicted protein</fullName>
    </submittedName>
</protein>
<dbReference type="EMBL" id="GG738848">
    <property type="protein sequence ID" value="EFC49426.1"/>
    <property type="molecule type" value="Genomic_DNA"/>
</dbReference>
<dbReference type="Gene3D" id="3.80.10.10">
    <property type="entry name" value="Ribonuclease Inhibitor"/>
    <property type="match status" value="1"/>
</dbReference>
<dbReference type="AlphaFoldDB" id="D2V188"/>
<dbReference type="GeneID" id="8852643"/>
<evidence type="ECO:0000313" key="1">
    <source>
        <dbReference type="EMBL" id="EFC49426.1"/>
    </source>
</evidence>
<dbReference type="SUPFAM" id="SSF52047">
    <property type="entry name" value="RNI-like"/>
    <property type="match status" value="1"/>
</dbReference>
<dbReference type="InterPro" id="IPR053040">
    <property type="entry name" value="LRR-containing_protein_71"/>
</dbReference>
<dbReference type="KEGG" id="ngr:NAEGRDRAFT_62798"/>
<reference evidence="1 2" key="1">
    <citation type="journal article" date="2010" name="Cell">
        <title>The genome of Naegleria gruberi illuminates early eukaryotic versatility.</title>
        <authorList>
            <person name="Fritz-Laylin L.K."/>
            <person name="Prochnik S.E."/>
            <person name="Ginger M.L."/>
            <person name="Dacks J.B."/>
            <person name="Carpenter M.L."/>
            <person name="Field M.C."/>
            <person name="Kuo A."/>
            <person name="Paredez A."/>
            <person name="Chapman J."/>
            <person name="Pham J."/>
            <person name="Shu S."/>
            <person name="Neupane R."/>
            <person name="Cipriano M."/>
            <person name="Mancuso J."/>
            <person name="Tu H."/>
            <person name="Salamov A."/>
            <person name="Lindquist E."/>
            <person name="Shapiro H."/>
            <person name="Lucas S."/>
            <person name="Grigoriev I.V."/>
            <person name="Cande W.Z."/>
            <person name="Fulton C."/>
            <person name="Rokhsar D.S."/>
            <person name="Dawson S.C."/>
        </authorList>
    </citation>
    <scope>NUCLEOTIDE SEQUENCE [LARGE SCALE GENOMIC DNA]</scope>
    <source>
        <strain evidence="1 2">NEG-M</strain>
    </source>
</reference>